<organism evidence="2 3">
    <name type="scientific">Trichococcus palustris</name>
    <dbReference type="NCBI Taxonomy" id="140314"/>
    <lineage>
        <taxon>Bacteria</taxon>
        <taxon>Bacillati</taxon>
        <taxon>Bacillota</taxon>
        <taxon>Bacilli</taxon>
        <taxon>Lactobacillales</taxon>
        <taxon>Carnobacteriaceae</taxon>
        <taxon>Trichococcus</taxon>
    </lineage>
</organism>
<keyword evidence="1" id="KW-0812">Transmembrane</keyword>
<dbReference type="RefSeq" id="WP_087031008.1">
    <property type="nucleotide sequence ID" value="NZ_FJNE01000002.1"/>
</dbReference>
<keyword evidence="1" id="KW-0472">Membrane</keyword>
<sequence length="222" mass="26132">MEVLTIKEKAIHLLSRLVEDIILPVVLVSFCVVYWSSYLFKDKYEVCEKIFNFFIADLGYYLVYTDGSIVTVATVFIGIYFSIYTMLTSIQTDSVLSNLGRKNFQKLLSILGTGFIFSFSYTLYSIFFIKSYEVNKQTTVFFLLFFLILFMTSAFQFGVIIYIILKHDIVKTIEEIEERRLRELKNATLMYKLEDFLDKEKNKEDYQRAREISNHLRNPPSN</sequence>
<keyword evidence="3" id="KW-1185">Reference proteome</keyword>
<reference evidence="2 3" key="1">
    <citation type="submission" date="2016-02" db="EMBL/GenBank/DDBJ databases">
        <authorList>
            <person name="Wen L."/>
            <person name="He K."/>
            <person name="Yang H."/>
        </authorList>
    </citation>
    <scope>NUCLEOTIDE SEQUENCE [LARGE SCALE GENOMIC DNA]</scope>
    <source>
        <strain evidence="2">Trichococcus palustris</strain>
    </source>
</reference>
<dbReference type="Proteomes" id="UP000242754">
    <property type="component" value="Unassembled WGS sequence"/>
</dbReference>
<evidence type="ECO:0000313" key="3">
    <source>
        <dbReference type="Proteomes" id="UP000242754"/>
    </source>
</evidence>
<evidence type="ECO:0000256" key="1">
    <source>
        <dbReference type="SAM" id="Phobius"/>
    </source>
</evidence>
<protein>
    <submittedName>
        <fullName evidence="2">Uncharacterized protein</fullName>
    </submittedName>
</protein>
<feature type="transmembrane region" description="Helical" evidence="1">
    <location>
        <begin position="21"/>
        <end position="40"/>
    </location>
</feature>
<evidence type="ECO:0000313" key="2">
    <source>
        <dbReference type="EMBL" id="CZQ84684.1"/>
    </source>
</evidence>
<name>A0A143Y8N6_9LACT</name>
<dbReference type="AlphaFoldDB" id="A0A143Y8N6"/>
<feature type="transmembrane region" description="Helical" evidence="1">
    <location>
        <begin position="107"/>
        <end position="129"/>
    </location>
</feature>
<feature type="transmembrane region" description="Helical" evidence="1">
    <location>
        <begin position="60"/>
        <end position="87"/>
    </location>
</feature>
<keyword evidence="1" id="KW-1133">Transmembrane helix</keyword>
<gene>
    <name evidence="2" type="ORF">Tpal_522</name>
</gene>
<dbReference type="OrthoDB" id="2679834at2"/>
<accession>A0A143Y8N6</accession>
<proteinExistence type="predicted"/>
<dbReference type="EMBL" id="FJNE01000002">
    <property type="protein sequence ID" value="CZQ84684.1"/>
    <property type="molecule type" value="Genomic_DNA"/>
</dbReference>
<feature type="transmembrane region" description="Helical" evidence="1">
    <location>
        <begin position="141"/>
        <end position="165"/>
    </location>
</feature>